<keyword evidence="3" id="KW-1185">Reference proteome</keyword>
<evidence type="ECO:0000256" key="1">
    <source>
        <dbReference type="SAM" id="MobiDB-lite"/>
    </source>
</evidence>
<sequence length="254" mass="28322">MGVVMGAQRLVACRKVSPRIAVEIAESRRQAVAAMIMRRSPHRPECILKPFRQGDEALASEDDMGMFKARPRQAEMVEQMNKGLACNRYAERTRIGEIRQAEPAGLVNLPEDHLLIFAMFGPPGPNPALQRPANTRGQFRVAAQHLLVNSHRTDTRRGLQQGNNLDVEDLLQRVGPPPSPRLRFLRRQLRILHDTIARRTAHPRLGRGGSDGVVLSQLHEKSHLMIGYMAPRHKGGSPFLETASVAGRPRSQTP</sequence>
<dbReference type="AlphaFoldDB" id="A0A2S8RYR3"/>
<comment type="caution">
    <text evidence="2">The sequence shown here is derived from an EMBL/GenBank/DDBJ whole genome shotgun (WGS) entry which is preliminary data.</text>
</comment>
<feature type="region of interest" description="Disordered" evidence="1">
    <location>
        <begin position="233"/>
        <end position="254"/>
    </location>
</feature>
<accession>A0A2S8RYR3</accession>
<protein>
    <submittedName>
        <fullName evidence="2">Uncharacterized protein</fullName>
    </submittedName>
</protein>
<evidence type="ECO:0000313" key="2">
    <source>
        <dbReference type="EMBL" id="PQV53716.1"/>
    </source>
</evidence>
<evidence type="ECO:0000313" key="3">
    <source>
        <dbReference type="Proteomes" id="UP000238338"/>
    </source>
</evidence>
<organism evidence="2 3">
    <name type="scientific">Albidovulum denitrificans</name>
    <dbReference type="NCBI Taxonomy" id="404881"/>
    <lineage>
        <taxon>Bacteria</taxon>
        <taxon>Pseudomonadati</taxon>
        <taxon>Pseudomonadota</taxon>
        <taxon>Alphaproteobacteria</taxon>
        <taxon>Rhodobacterales</taxon>
        <taxon>Paracoccaceae</taxon>
        <taxon>Albidovulum</taxon>
    </lineage>
</organism>
<gene>
    <name evidence="2" type="ORF">LX70_03902</name>
</gene>
<reference evidence="2 3" key="1">
    <citation type="submission" date="2018-02" db="EMBL/GenBank/DDBJ databases">
        <title>Genomic Encyclopedia of Archaeal and Bacterial Type Strains, Phase II (KMG-II): from individual species to whole genera.</title>
        <authorList>
            <person name="Goeker M."/>
        </authorList>
    </citation>
    <scope>NUCLEOTIDE SEQUENCE [LARGE SCALE GENOMIC DNA]</scope>
    <source>
        <strain evidence="2 3">DSM 18921</strain>
    </source>
</reference>
<dbReference type="EMBL" id="PVEP01000013">
    <property type="protein sequence ID" value="PQV53716.1"/>
    <property type="molecule type" value="Genomic_DNA"/>
</dbReference>
<name>A0A2S8RYR3_9RHOB</name>
<proteinExistence type="predicted"/>
<dbReference type="Proteomes" id="UP000238338">
    <property type="component" value="Unassembled WGS sequence"/>
</dbReference>